<dbReference type="Pfam" id="PF06612">
    <property type="entry name" value="DUF1146"/>
    <property type="match status" value="1"/>
</dbReference>
<evidence type="ECO:0000256" key="1">
    <source>
        <dbReference type="SAM" id="Phobius"/>
    </source>
</evidence>
<accession>A0A1D8JJD7</accession>
<keyword evidence="3" id="KW-1185">Reference proteome</keyword>
<dbReference type="AlphaFoldDB" id="A0A1D8JJD7"/>
<keyword evidence="1" id="KW-0812">Transmembrane</keyword>
<evidence type="ECO:0000313" key="3">
    <source>
        <dbReference type="Proteomes" id="UP000185746"/>
    </source>
</evidence>
<dbReference type="KEGG" id="surl:BI350_15560"/>
<organism evidence="2 3">
    <name type="scientific">Sporosarcina ureilytica</name>
    <dbReference type="NCBI Taxonomy" id="298596"/>
    <lineage>
        <taxon>Bacteria</taxon>
        <taxon>Bacillati</taxon>
        <taxon>Bacillota</taxon>
        <taxon>Bacilli</taxon>
        <taxon>Bacillales</taxon>
        <taxon>Caryophanaceae</taxon>
        <taxon>Sporosarcina</taxon>
    </lineage>
</organism>
<evidence type="ECO:0000313" key="2">
    <source>
        <dbReference type="EMBL" id="AOV08824.1"/>
    </source>
</evidence>
<keyword evidence="1" id="KW-1133">Transmembrane helix</keyword>
<dbReference type="EMBL" id="CP017560">
    <property type="protein sequence ID" value="AOV08824.1"/>
    <property type="molecule type" value="Genomic_DNA"/>
</dbReference>
<sequence length="78" mass="9174">MSSMFGFQPLLAIFSHIFFIGVSFYALQAIMPEKIIRKHRVFQAQILFIFLSIMMGWSVSNFFLEISYWSGRLPTLFQ</sequence>
<feature type="transmembrane region" description="Helical" evidence="1">
    <location>
        <begin position="6"/>
        <end position="27"/>
    </location>
</feature>
<evidence type="ECO:0008006" key="4">
    <source>
        <dbReference type="Google" id="ProtNLM"/>
    </source>
</evidence>
<dbReference type="RefSeq" id="WP_075528987.1">
    <property type="nucleotide sequence ID" value="NZ_CP017560.1"/>
</dbReference>
<name>A0A1D8JJD7_9BACL</name>
<protein>
    <recommendedName>
        <fullName evidence="4">DUF1146 domain-containing protein</fullName>
    </recommendedName>
</protein>
<dbReference type="InterPro" id="IPR009526">
    <property type="entry name" value="DUF1146"/>
</dbReference>
<gene>
    <name evidence="2" type="ORF">BI350_15560</name>
</gene>
<feature type="transmembrane region" description="Helical" evidence="1">
    <location>
        <begin position="47"/>
        <end position="69"/>
    </location>
</feature>
<dbReference type="NCBIfam" id="TIGR02327">
    <property type="entry name" value="int_mem_ywzB"/>
    <property type="match status" value="1"/>
</dbReference>
<proteinExistence type="predicted"/>
<dbReference type="Proteomes" id="UP000185746">
    <property type="component" value="Chromosome"/>
</dbReference>
<keyword evidence="1" id="KW-0472">Membrane</keyword>
<reference evidence="2 3" key="1">
    <citation type="submission" date="2016-09" db="EMBL/GenBank/DDBJ databases">
        <title>Complete genome sequence of the Lysinibacillus sphaericus LMG 22257, a specie of Bacillus with ureolytic activity that can effectively biodeposit calcium carbonate.</title>
        <authorList>
            <person name="Yan W."/>
        </authorList>
    </citation>
    <scope>NUCLEOTIDE SEQUENCE [LARGE SCALE GENOMIC DNA]</scope>
    <source>
        <strain evidence="2 3">LMG 22257</strain>
    </source>
</reference>